<evidence type="ECO:0000313" key="3">
    <source>
        <dbReference type="Proteomes" id="UP000275267"/>
    </source>
</evidence>
<dbReference type="EMBL" id="PQIB02000011">
    <property type="protein sequence ID" value="RLM86943.1"/>
    <property type="molecule type" value="Genomic_DNA"/>
</dbReference>
<name>A0A3L6QTD0_PANMI</name>
<proteinExistence type="predicted"/>
<keyword evidence="3" id="KW-1185">Reference proteome</keyword>
<feature type="compositionally biased region" description="Basic and acidic residues" evidence="1">
    <location>
        <begin position="85"/>
        <end position="108"/>
    </location>
</feature>
<sequence>MEERQEGMALGVKQVDAGGQAVARACAPPLEGPGPADACVKGTRLGDPARPWWLTGAAPQEGEGRPSQVREGPRRAALLVGAEAQGRRERSRRGEELGRGVARADKAG</sequence>
<feature type="region of interest" description="Disordered" evidence="1">
    <location>
        <begin position="50"/>
        <end position="108"/>
    </location>
</feature>
<dbReference type="AlphaFoldDB" id="A0A3L6QTD0"/>
<protein>
    <submittedName>
        <fullName evidence="2">Uncharacterized protein</fullName>
    </submittedName>
</protein>
<dbReference type="Proteomes" id="UP000275267">
    <property type="component" value="Unassembled WGS sequence"/>
</dbReference>
<reference evidence="3" key="1">
    <citation type="journal article" date="2019" name="Nat. Commun.">
        <title>The genome of broomcorn millet.</title>
        <authorList>
            <person name="Zou C."/>
            <person name="Miki D."/>
            <person name="Li D."/>
            <person name="Tang Q."/>
            <person name="Xiao L."/>
            <person name="Rajput S."/>
            <person name="Deng P."/>
            <person name="Jia W."/>
            <person name="Huang R."/>
            <person name="Zhang M."/>
            <person name="Sun Y."/>
            <person name="Hu J."/>
            <person name="Fu X."/>
            <person name="Schnable P.S."/>
            <person name="Li F."/>
            <person name="Zhang H."/>
            <person name="Feng B."/>
            <person name="Zhu X."/>
            <person name="Liu R."/>
            <person name="Schnable J.C."/>
            <person name="Zhu J.-K."/>
            <person name="Zhang H."/>
        </authorList>
    </citation>
    <scope>NUCLEOTIDE SEQUENCE [LARGE SCALE GENOMIC DNA]</scope>
</reference>
<gene>
    <name evidence="2" type="ORF">C2845_PM04G20370</name>
</gene>
<accession>A0A3L6QTD0</accession>
<evidence type="ECO:0000313" key="2">
    <source>
        <dbReference type="EMBL" id="RLM86943.1"/>
    </source>
</evidence>
<organism evidence="2 3">
    <name type="scientific">Panicum miliaceum</name>
    <name type="common">Proso millet</name>
    <name type="synonym">Broomcorn millet</name>
    <dbReference type="NCBI Taxonomy" id="4540"/>
    <lineage>
        <taxon>Eukaryota</taxon>
        <taxon>Viridiplantae</taxon>
        <taxon>Streptophyta</taxon>
        <taxon>Embryophyta</taxon>
        <taxon>Tracheophyta</taxon>
        <taxon>Spermatophyta</taxon>
        <taxon>Magnoliopsida</taxon>
        <taxon>Liliopsida</taxon>
        <taxon>Poales</taxon>
        <taxon>Poaceae</taxon>
        <taxon>PACMAD clade</taxon>
        <taxon>Panicoideae</taxon>
        <taxon>Panicodae</taxon>
        <taxon>Paniceae</taxon>
        <taxon>Panicinae</taxon>
        <taxon>Panicum</taxon>
        <taxon>Panicum sect. Panicum</taxon>
    </lineage>
</organism>
<comment type="caution">
    <text evidence="2">The sequence shown here is derived from an EMBL/GenBank/DDBJ whole genome shotgun (WGS) entry which is preliminary data.</text>
</comment>
<evidence type="ECO:0000256" key="1">
    <source>
        <dbReference type="SAM" id="MobiDB-lite"/>
    </source>
</evidence>